<dbReference type="EMBL" id="CP119316">
    <property type="protein sequence ID" value="WEK48038.1"/>
    <property type="molecule type" value="Genomic_DNA"/>
</dbReference>
<dbReference type="SUPFAM" id="SSF89447">
    <property type="entry name" value="AbrB/MazE/MraZ-like"/>
    <property type="match status" value="1"/>
</dbReference>
<gene>
    <name evidence="1" type="ORF">P0Y56_07015</name>
</gene>
<dbReference type="Proteomes" id="UP001218362">
    <property type="component" value="Chromosome"/>
</dbReference>
<dbReference type="CDD" id="cd16321">
    <property type="entry name" value="MraZ_C"/>
    <property type="match status" value="1"/>
</dbReference>
<evidence type="ECO:0000313" key="2">
    <source>
        <dbReference type="Proteomes" id="UP001218362"/>
    </source>
</evidence>
<dbReference type="InterPro" id="IPR035644">
    <property type="entry name" value="MraZ_C"/>
</dbReference>
<dbReference type="AlphaFoldDB" id="A0AAJ6BQT3"/>
<reference evidence="1" key="1">
    <citation type="submission" date="2023-03" db="EMBL/GenBank/DDBJ databases">
        <title>Andean soil-derived lignocellulolytic bacterial consortium as a source of novel taxa and putative plastic-active enzymes.</title>
        <authorList>
            <person name="Diaz-Garcia L."/>
            <person name="Chuvochina M."/>
            <person name="Feuerriegel G."/>
            <person name="Bunk B."/>
            <person name="Sproer C."/>
            <person name="Streit W.R."/>
            <person name="Rodriguez L.M."/>
            <person name="Overmann J."/>
            <person name="Jimenez D.J."/>
        </authorList>
    </citation>
    <scope>NUCLEOTIDE SEQUENCE</scope>
    <source>
        <strain evidence="1">MAG 26</strain>
    </source>
</reference>
<name>A0AAJ6BQT3_9SPHN</name>
<organism evidence="1 2">
    <name type="scientific">Candidatus Andeanibacterium colombiense</name>
    <dbReference type="NCBI Taxonomy" id="3121345"/>
    <lineage>
        <taxon>Bacteria</taxon>
        <taxon>Pseudomonadati</taxon>
        <taxon>Pseudomonadota</taxon>
        <taxon>Alphaproteobacteria</taxon>
        <taxon>Sphingomonadales</taxon>
        <taxon>Sphingomonadaceae</taxon>
        <taxon>Candidatus Andeanibacterium</taxon>
    </lineage>
</organism>
<dbReference type="CDD" id="cd16320">
    <property type="entry name" value="MraZ_N"/>
    <property type="match status" value="1"/>
</dbReference>
<dbReference type="Gene3D" id="3.40.1550.20">
    <property type="entry name" value="Transcriptional regulator MraZ domain"/>
    <property type="match status" value="1"/>
</dbReference>
<protein>
    <submittedName>
        <fullName evidence="1">Division/cell wall cluster transcriptional repressor MraZ</fullName>
    </submittedName>
</protein>
<dbReference type="InterPro" id="IPR038619">
    <property type="entry name" value="MraZ_sf"/>
</dbReference>
<dbReference type="InterPro" id="IPR035642">
    <property type="entry name" value="MraZ_N"/>
</dbReference>
<accession>A0AAJ6BQT3</accession>
<evidence type="ECO:0000313" key="1">
    <source>
        <dbReference type="EMBL" id="WEK48038.1"/>
    </source>
</evidence>
<dbReference type="InterPro" id="IPR037914">
    <property type="entry name" value="SpoVT-AbrB_sf"/>
</dbReference>
<sequence length="165" mass="18596">MTGERQVIFSGQEFSLKGEKGRFVLPSGFRKTVAHASDGKTLCLDKHHRWNCLVGFGLSRESDLEAQLEKEEERAIRLGQHDFDSDRRRIQLFGFARLPFDDSGRFVMPQHLADIGCLANEVFFHGAGTFFTLWNPDELYRMGEGWEAAQAACRALAAESKGKKG</sequence>
<dbReference type="KEGG" id="acob:P0Y56_07015"/>
<proteinExistence type="predicted"/>